<dbReference type="Gene3D" id="1.10.150.130">
    <property type="match status" value="1"/>
</dbReference>
<dbReference type="Pfam" id="PF00589">
    <property type="entry name" value="Phage_integrase"/>
    <property type="match status" value="1"/>
</dbReference>
<dbReference type="SUPFAM" id="SSF56349">
    <property type="entry name" value="DNA breaking-rejoining enzymes"/>
    <property type="match status" value="1"/>
</dbReference>
<feature type="domain" description="Tyr recombinase" evidence="6">
    <location>
        <begin position="181"/>
        <end position="349"/>
    </location>
</feature>
<evidence type="ECO:0000256" key="5">
    <source>
        <dbReference type="PROSITE-ProRule" id="PRU01248"/>
    </source>
</evidence>
<dbReference type="EMBL" id="CP000482">
    <property type="protein sequence ID" value="ABK98750.1"/>
    <property type="molecule type" value="Genomic_DNA"/>
</dbReference>
<sequence length="367" mass="41904">MAKSSPGIYRRGKTFWITYMGVDGKQQWESTRSKLKADADYLLACRKKEVAEGITPVTFNRKKYTTTFDQLAEKYLEYCKAQRDYKSKAGRVRRLQRTFGEMRLIDITLEELERYQSARCTEAKQPKKEGGVSSGAVSPATVNRELTALKNMFTKAEQWGLIPDSTLKTVRKVRLTKENNRRLRFLAVAEMTALVDSCSRGLREIVVFALNTGCRRGEILSLTWDHVDLKHGFIRIADSKNGESRDIPINAALADMFKGVVRRIDSPYVFTNPDTGTRYQDVKRSFATACRRAAIMNFHFHDLRHTFASHLVMNGVDLTTVSRLLGHKSLTMTLRYSHLAPDHLKKAVERLTWKDGPTIEQQLFPAV</sequence>
<evidence type="ECO:0000259" key="6">
    <source>
        <dbReference type="PROSITE" id="PS51898"/>
    </source>
</evidence>
<dbReference type="InterPro" id="IPR013762">
    <property type="entry name" value="Integrase-like_cat_sf"/>
</dbReference>
<keyword evidence="4" id="KW-0233">DNA recombination</keyword>
<feature type="domain" description="Core-binding (CB)" evidence="7">
    <location>
        <begin position="66"/>
        <end position="157"/>
    </location>
</feature>
<keyword evidence="2" id="KW-0229">DNA integration</keyword>
<dbReference type="PROSITE" id="PS51898">
    <property type="entry name" value="TYR_RECOMBINASE"/>
    <property type="match status" value="1"/>
</dbReference>
<accession>A1AN30</accession>
<dbReference type="GO" id="GO:0015074">
    <property type="term" value="P:DNA integration"/>
    <property type="evidence" value="ECO:0007669"/>
    <property type="project" value="UniProtKB-KW"/>
</dbReference>
<dbReference type="HOGENOM" id="CLU_027562_17_7_7"/>
<dbReference type="KEGG" id="ppd:Ppro_1126"/>
<reference evidence="8 9" key="1">
    <citation type="submission" date="2006-10" db="EMBL/GenBank/DDBJ databases">
        <title>Complete sequence of chromosome of Pelobacter propionicus DSM 2379.</title>
        <authorList>
            <consortium name="US DOE Joint Genome Institute"/>
            <person name="Copeland A."/>
            <person name="Lucas S."/>
            <person name="Lapidus A."/>
            <person name="Barry K."/>
            <person name="Detter J.C."/>
            <person name="Glavina del Rio T."/>
            <person name="Hammon N."/>
            <person name="Israni S."/>
            <person name="Dalin E."/>
            <person name="Tice H."/>
            <person name="Pitluck S."/>
            <person name="Saunders E."/>
            <person name="Brettin T."/>
            <person name="Bruce D."/>
            <person name="Han C."/>
            <person name="Tapia R."/>
            <person name="Schmutz J."/>
            <person name="Larimer F."/>
            <person name="Land M."/>
            <person name="Hauser L."/>
            <person name="Kyrpides N."/>
            <person name="Kim E."/>
            <person name="Lovley D."/>
            <person name="Richardson P."/>
        </authorList>
    </citation>
    <scope>NUCLEOTIDE SEQUENCE [LARGE SCALE GENOMIC DNA]</scope>
    <source>
        <strain evidence="9">DSM 2379 / NBRC 103807 / OttBd1</strain>
    </source>
</reference>
<dbReference type="InterPro" id="IPR011010">
    <property type="entry name" value="DNA_brk_join_enz"/>
</dbReference>
<name>A1AN30_PELPD</name>
<proteinExistence type="inferred from homology"/>
<evidence type="ECO:0000313" key="8">
    <source>
        <dbReference type="EMBL" id="ABK98750.1"/>
    </source>
</evidence>
<comment type="similarity">
    <text evidence="1">Belongs to the 'phage' integrase family.</text>
</comment>
<evidence type="ECO:0000256" key="3">
    <source>
        <dbReference type="ARBA" id="ARBA00023125"/>
    </source>
</evidence>
<keyword evidence="9" id="KW-1185">Reference proteome</keyword>
<dbReference type="CDD" id="cd00796">
    <property type="entry name" value="INT_Rci_Hp1_C"/>
    <property type="match status" value="1"/>
</dbReference>
<dbReference type="PANTHER" id="PTHR30349:SF64">
    <property type="entry name" value="PROPHAGE INTEGRASE INTD-RELATED"/>
    <property type="match status" value="1"/>
</dbReference>
<dbReference type="GO" id="GO:0003677">
    <property type="term" value="F:DNA binding"/>
    <property type="evidence" value="ECO:0007669"/>
    <property type="project" value="UniProtKB-UniRule"/>
</dbReference>
<dbReference type="RefSeq" id="WP_011735053.1">
    <property type="nucleotide sequence ID" value="NC_008609.1"/>
</dbReference>
<dbReference type="InterPro" id="IPR010998">
    <property type="entry name" value="Integrase_recombinase_N"/>
</dbReference>
<evidence type="ECO:0000256" key="2">
    <source>
        <dbReference type="ARBA" id="ARBA00022908"/>
    </source>
</evidence>
<organism evidence="8 9">
    <name type="scientific">Pelobacter propionicus (strain DSM 2379 / NBRC 103807 / OttBd1)</name>
    <dbReference type="NCBI Taxonomy" id="338966"/>
    <lineage>
        <taxon>Bacteria</taxon>
        <taxon>Pseudomonadati</taxon>
        <taxon>Thermodesulfobacteriota</taxon>
        <taxon>Desulfuromonadia</taxon>
        <taxon>Desulfuromonadales</taxon>
        <taxon>Desulfuromonadaceae</taxon>
        <taxon>Pelobacter</taxon>
    </lineage>
</organism>
<evidence type="ECO:0000313" key="9">
    <source>
        <dbReference type="Proteomes" id="UP000006732"/>
    </source>
</evidence>
<dbReference type="InterPro" id="IPR044068">
    <property type="entry name" value="CB"/>
</dbReference>
<dbReference type="Proteomes" id="UP000006732">
    <property type="component" value="Chromosome"/>
</dbReference>
<dbReference type="AlphaFoldDB" id="A1AN30"/>
<dbReference type="PROSITE" id="PS51900">
    <property type="entry name" value="CB"/>
    <property type="match status" value="1"/>
</dbReference>
<dbReference type="STRING" id="338966.Ppro_1126"/>
<keyword evidence="3 5" id="KW-0238">DNA-binding</keyword>
<evidence type="ECO:0000256" key="1">
    <source>
        <dbReference type="ARBA" id="ARBA00008857"/>
    </source>
</evidence>
<evidence type="ECO:0000259" key="7">
    <source>
        <dbReference type="PROSITE" id="PS51900"/>
    </source>
</evidence>
<dbReference type="Gene3D" id="1.10.443.10">
    <property type="entry name" value="Intergrase catalytic core"/>
    <property type="match status" value="1"/>
</dbReference>
<protein>
    <submittedName>
        <fullName evidence="8">Phage integrase family protein</fullName>
    </submittedName>
</protein>
<gene>
    <name evidence="8" type="ordered locus">Ppro_1126</name>
</gene>
<dbReference type="InterPro" id="IPR002104">
    <property type="entry name" value="Integrase_catalytic"/>
</dbReference>
<dbReference type="eggNOG" id="COG4974">
    <property type="taxonomic scope" value="Bacteria"/>
</dbReference>
<dbReference type="InterPro" id="IPR050090">
    <property type="entry name" value="Tyrosine_recombinase_XerCD"/>
</dbReference>
<dbReference type="PANTHER" id="PTHR30349">
    <property type="entry name" value="PHAGE INTEGRASE-RELATED"/>
    <property type="match status" value="1"/>
</dbReference>
<dbReference type="GO" id="GO:0006310">
    <property type="term" value="P:DNA recombination"/>
    <property type="evidence" value="ECO:0007669"/>
    <property type="project" value="UniProtKB-KW"/>
</dbReference>
<evidence type="ECO:0000256" key="4">
    <source>
        <dbReference type="ARBA" id="ARBA00023172"/>
    </source>
</evidence>